<keyword evidence="10 11" id="KW-0998">Cell outer membrane</keyword>
<keyword evidence="3 11" id="KW-1134">Transmembrane beta strand</keyword>
<dbReference type="Pfam" id="PF00593">
    <property type="entry name" value="TonB_dep_Rec_b-barrel"/>
    <property type="match status" value="1"/>
</dbReference>
<feature type="domain" description="TonB-dependent receptor plug" evidence="16">
    <location>
        <begin position="66"/>
        <end position="176"/>
    </location>
</feature>
<evidence type="ECO:0000256" key="4">
    <source>
        <dbReference type="ARBA" id="ARBA00022496"/>
    </source>
</evidence>
<evidence type="ECO:0000256" key="8">
    <source>
        <dbReference type="ARBA" id="ARBA00023077"/>
    </source>
</evidence>
<keyword evidence="5 11" id="KW-0812">Transmembrane</keyword>
<evidence type="ECO:0000313" key="17">
    <source>
        <dbReference type="EMBL" id="QNP45091.1"/>
    </source>
</evidence>
<dbReference type="InterPro" id="IPR000531">
    <property type="entry name" value="Beta-barrel_TonB"/>
</dbReference>
<evidence type="ECO:0000256" key="10">
    <source>
        <dbReference type="ARBA" id="ARBA00023237"/>
    </source>
</evidence>
<dbReference type="PANTHER" id="PTHR32552:SF81">
    <property type="entry name" value="TONB-DEPENDENT OUTER MEMBRANE RECEPTOR"/>
    <property type="match status" value="1"/>
</dbReference>
<name>A0ABX6T6P4_9SPHN</name>
<keyword evidence="9 11" id="KW-0472">Membrane</keyword>
<accession>A0ABX6T6P4</accession>
<dbReference type="PROSITE" id="PS51257">
    <property type="entry name" value="PROKAR_LIPOPROTEIN"/>
    <property type="match status" value="1"/>
</dbReference>
<evidence type="ECO:0000256" key="2">
    <source>
        <dbReference type="ARBA" id="ARBA00022448"/>
    </source>
</evidence>
<evidence type="ECO:0000256" key="3">
    <source>
        <dbReference type="ARBA" id="ARBA00022452"/>
    </source>
</evidence>
<feature type="signal peptide" evidence="14">
    <location>
        <begin position="1"/>
        <end position="25"/>
    </location>
</feature>
<dbReference type="RefSeq" id="WP_187708047.1">
    <property type="nucleotide sequence ID" value="NZ_CP060782.1"/>
</dbReference>
<keyword evidence="6" id="KW-0408">Iron</keyword>
<keyword evidence="18" id="KW-1185">Reference proteome</keyword>
<dbReference type="InterPro" id="IPR036942">
    <property type="entry name" value="Beta-barrel_TonB_sf"/>
</dbReference>
<evidence type="ECO:0000256" key="13">
    <source>
        <dbReference type="SAM" id="MobiDB-lite"/>
    </source>
</evidence>
<protein>
    <submittedName>
        <fullName evidence="17">TonB-dependent receptor</fullName>
    </submittedName>
</protein>
<organism evidence="17 18">
    <name type="scientific">Sphingomonas sediminicola</name>
    <dbReference type="NCBI Taxonomy" id="386874"/>
    <lineage>
        <taxon>Bacteria</taxon>
        <taxon>Pseudomonadati</taxon>
        <taxon>Pseudomonadota</taxon>
        <taxon>Alphaproteobacteria</taxon>
        <taxon>Sphingomonadales</taxon>
        <taxon>Sphingomonadaceae</taxon>
        <taxon>Sphingomonas</taxon>
    </lineage>
</organism>
<dbReference type="Proteomes" id="UP000516105">
    <property type="component" value="Chromosome"/>
</dbReference>
<sequence>MGVRFTSISVLALSTACMFATPAAAQTADPAAQPAPDQPAPAQPAAAQSEGVGDIVVTAQRRAERLQDVPVSVATIDEMTLDAVNSGGADIRGLSGRVPSLNIESSFGRTFPRFYIRGLGNTDFDLNASQPVSLVYDDVVLENPILKGFPAFDVDRIEVLRGPQGTLFGRNTPAGIVKFDTVKPGSGNNYAKISYGSYSTINAEAGVGGRLNDTVAVRISGLWQHRNDWIDNLDAPGKHNLEGYDDIAVRAQVEFTPNESLKIRLTGQLRDLDGDARIFRANAIQQGTNHLIGVDGGDFKRDEVHADGLNFQRLKTQNIAGTIEYDLGPATLYSVTSYWHGTLKSRGDIDGGFGCSFCGPGFTNNSAPGFIPFPAQSQDNIPSLDQFTQELRVASNNTKGLGYQAGIFYFDENLDIESFDFGAPTDLTPAAIVNQRQDAKALGIFGSVNYKTTSGLTLQAGARWNHDKKKLTAERLFDVRPIFVGGGPVPETTTRVKDSVLTWDLSAIQEINPDVNVYARVAKGYRAPAIQGRILFDRDVTTADSENTMSYEAGLKSTLLDRKLRFNLTGYYFKTKDLQLSAVGGAANANLLLNADAVKGYGFETELEARPARGLTLTAGLSYNHTRIDDKNLTVETCAAPCTVLDPIAVPASSPAIVYIDGNPLPQAPKWTLNFTAGYEYPVGPGNVYVFTDWYHRSKVNFFLYESVEFSDDQLLEGGLRIGYRTDRYDIAGFVRNITNDESAVSAIDFNNLTAMVNEPRIWGVEVGVKF</sequence>
<keyword evidence="2 11" id="KW-0813">Transport</keyword>
<dbReference type="InterPro" id="IPR039426">
    <property type="entry name" value="TonB-dep_rcpt-like"/>
</dbReference>
<comment type="subcellular location">
    <subcellularLocation>
        <location evidence="1 11">Cell outer membrane</location>
        <topology evidence="1 11">Multi-pass membrane protein</topology>
    </subcellularLocation>
</comment>
<dbReference type="SUPFAM" id="SSF56935">
    <property type="entry name" value="Porins"/>
    <property type="match status" value="1"/>
</dbReference>
<evidence type="ECO:0000256" key="9">
    <source>
        <dbReference type="ARBA" id="ARBA00023136"/>
    </source>
</evidence>
<dbReference type="Pfam" id="PF07715">
    <property type="entry name" value="Plug"/>
    <property type="match status" value="1"/>
</dbReference>
<keyword evidence="8 12" id="KW-0798">TonB box</keyword>
<reference evidence="17 18" key="1">
    <citation type="submission" date="2020-08" db="EMBL/GenBank/DDBJ databases">
        <title>Genome sequence of Sphingomonas sediminicola KACC 15039T.</title>
        <authorList>
            <person name="Hyun D.-W."/>
            <person name="Bae J.-W."/>
        </authorList>
    </citation>
    <scope>NUCLEOTIDE SEQUENCE [LARGE SCALE GENOMIC DNA]</scope>
    <source>
        <strain evidence="17 18">KACC 15039</strain>
    </source>
</reference>
<feature type="domain" description="TonB-dependent receptor-like beta-barrel" evidence="15">
    <location>
        <begin position="287"/>
        <end position="699"/>
    </location>
</feature>
<evidence type="ECO:0000313" key="18">
    <source>
        <dbReference type="Proteomes" id="UP000516105"/>
    </source>
</evidence>
<comment type="similarity">
    <text evidence="11 12">Belongs to the TonB-dependent receptor family.</text>
</comment>
<keyword evidence="7" id="KW-0406">Ion transport</keyword>
<keyword evidence="14" id="KW-0732">Signal</keyword>
<evidence type="ECO:0000256" key="11">
    <source>
        <dbReference type="PROSITE-ProRule" id="PRU01360"/>
    </source>
</evidence>
<evidence type="ECO:0000256" key="6">
    <source>
        <dbReference type="ARBA" id="ARBA00023004"/>
    </source>
</evidence>
<evidence type="ECO:0000259" key="15">
    <source>
        <dbReference type="Pfam" id="PF00593"/>
    </source>
</evidence>
<evidence type="ECO:0000256" key="12">
    <source>
        <dbReference type="RuleBase" id="RU003357"/>
    </source>
</evidence>
<dbReference type="PROSITE" id="PS52016">
    <property type="entry name" value="TONB_DEPENDENT_REC_3"/>
    <property type="match status" value="1"/>
</dbReference>
<evidence type="ECO:0000256" key="7">
    <source>
        <dbReference type="ARBA" id="ARBA00023065"/>
    </source>
</evidence>
<gene>
    <name evidence="17" type="ORF">H9L14_10470</name>
</gene>
<dbReference type="InterPro" id="IPR012910">
    <property type="entry name" value="Plug_dom"/>
</dbReference>
<evidence type="ECO:0000259" key="16">
    <source>
        <dbReference type="Pfam" id="PF07715"/>
    </source>
</evidence>
<keyword evidence="4" id="KW-0410">Iron transport</keyword>
<dbReference type="EMBL" id="CP060782">
    <property type="protein sequence ID" value="QNP45091.1"/>
    <property type="molecule type" value="Genomic_DNA"/>
</dbReference>
<proteinExistence type="inferred from homology"/>
<evidence type="ECO:0000256" key="14">
    <source>
        <dbReference type="SAM" id="SignalP"/>
    </source>
</evidence>
<evidence type="ECO:0000256" key="1">
    <source>
        <dbReference type="ARBA" id="ARBA00004571"/>
    </source>
</evidence>
<feature type="chain" id="PRO_5045815766" evidence="14">
    <location>
        <begin position="26"/>
        <end position="771"/>
    </location>
</feature>
<dbReference type="Gene3D" id="2.40.170.20">
    <property type="entry name" value="TonB-dependent receptor, beta-barrel domain"/>
    <property type="match status" value="1"/>
</dbReference>
<keyword evidence="17" id="KW-0675">Receptor</keyword>
<feature type="region of interest" description="Disordered" evidence="13">
    <location>
        <begin position="28"/>
        <end position="51"/>
    </location>
</feature>
<evidence type="ECO:0000256" key="5">
    <source>
        <dbReference type="ARBA" id="ARBA00022692"/>
    </source>
</evidence>
<dbReference type="PANTHER" id="PTHR32552">
    <property type="entry name" value="FERRICHROME IRON RECEPTOR-RELATED"/>
    <property type="match status" value="1"/>
</dbReference>